<dbReference type="OrthoDB" id="9808461at2"/>
<dbReference type="InterPro" id="IPR051447">
    <property type="entry name" value="Lipoprotein-release_system"/>
</dbReference>
<keyword evidence="12" id="KW-1185">Reference proteome</keyword>
<evidence type="ECO:0000256" key="1">
    <source>
        <dbReference type="ARBA" id="ARBA00004651"/>
    </source>
</evidence>
<reference evidence="11 12" key="1">
    <citation type="submission" date="2016-01" db="EMBL/GenBank/DDBJ databases">
        <title>Genome sequence of Ca. Arsenophonus lipopteni, the exclusive symbiont of a blood sucking fly Lipoptena cervi (Diptera: Hippoboscidae).</title>
        <authorList>
            <person name="Novakova E."/>
            <person name="Hypsa V."/>
            <person name="Nguyen P."/>
            <person name="Husnik F."/>
            <person name="Darby A.C."/>
        </authorList>
    </citation>
    <scope>NUCLEOTIDE SEQUENCE [LARGE SCALE GENOMIC DNA]</scope>
    <source>
        <strain evidence="11 12">CB</strain>
    </source>
</reference>
<evidence type="ECO:0000256" key="7">
    <source>
        <dbReference type="ARBA" id="ARBA00023136"/>
    </source>
</evidence>
<evidence type="ECO:0000256" key="3">
    <source>
        <dbReference type="ARBA" id="ARBA00022448"/>
    </source>
</evidence>
<dbReference type="PANTHER" id="PTHR30489">
    <property type="entry name" value="LIPOPROTEIN-RELEASING SYSTEM TRANSMEMBRANE PROTEIN LOLE"/>
    <property type="match status" value="1"/>
</dbReference>
<protein>
    <submittedName>
        <fullName evidence="11">Lipoprotein-releasing system transmembrane protein LolE</fullName>
    </submittedName>
</protein>
<evidence type="ECO:0000256" key="2">
    <source>
        <dbReference type="ARBA" id="ARBA00005236"/>
    </source>
</evidence>
<dbReference type="Pfam" id="PF02687">
    <property type="entry name" value="FtsX"/>
    <property type="match status" value="1"/>
</dbReference>
<feature type="transmembrane region" description="Helical" evidence="8">
    <location>
        <begin position="317"/>
        <end position="342"/>
    </location>
</feature>
<accession>A0A0X9VTK6</accession>
<name>A0A0X9VTK6_9GAMM</name>
<dbReference type="KEGG" id="asy:AUT07_00044"/>
<dbReference type="InterPro" id="IPR003838">
    <property type="entry name" value="ABC3_permease_C"/>
</dbReference>
<feature type="transmembrane region" description="Helical" evidence="8">
    <location>
        <begin position="274"/>
        <end position="297"/>
    </location>
</feature>
<dbReference type="AlphaFoldDB" id="A0A0X9VTK6"/>
<dbReference type="InterPro" id="IPR025857">
    <property type="entry name" value="MacB_PCD"/>
</dbReference>
<evidence type="ECO:0000313" key="11">
    <source>
        <dbReference type="EMBL" id="AMA64638.1"/>
    </source>
</evidence>
<sequence length="420" mass="47227">MSLFYTLVIAFRFIQSTKKNSLISLISIISILCIVLGITTLIIGLSAINGFEYELKNRILSIIPHGEITAINQPYLNWNNDLIKIQKTPGVVAVSPYINFIGLLEKKNILKIIKIIGVDLSSEKTVSSLPNFILGDAWKEFKQKNNEIILGHGIAKELQILPGDYIYILNINNTYDKDKLYFQQLHKNLVKVIGVFKLNGMLDNQLAIVPLQDAQNYLGYNNGINGFKIKVNNIFKANKIVYNAGINTGNFITIKSWITDYGYMYNDIRMVRGIIYIAMILLISVACFNIISTLLTILKNKSIDIAILKTYGAKNYFIYAIFLWYGLIIGIIGCFFGLLIGISISLNLTDITKYIENIIGHPILSSDIYFIDFLPSKVRIIDILFIISITLILSILSSLYPAKKAITIAPARILNGSNNY</sequence>
<evidence type="ECO:0000256" key="5">
    <source>
        <dbReference type="ARBA" id="ARBA00022692"/>
    </source>
</evidence>
<comment type="subcellular location">
    <subcellularLocation>
        <location evidence="1">Cell membrane</location>
        <topology evidence="1">Multi-pass membrane protein</topology>
    </subcellularLocation>
</comment>
<keyword evidence="6 8" id="KW-1133">Transmembrane helix</keyword>
<feature type="transmembrane region" description="Helical" evidence="8">
    <location>
        <begin position="26"/>
        <end position="48"/>
    </location>
</feature>
<organism evidence="11 12">
    <name type="scientific">Candidatus Arsenophonus lipoptenae</name>
    <dbReference type="NCBI Taxonomy" id="634113"/>
    <lineage>
        <taxon>Bacteria</taxon>
        <taxon>Pseudomonadati</taxon>
        <taxon>Pseudomonadota</taxon>
        <taxon>Gammaproteobacteria</taxon>
        <taxon>Enterobacterales</taxon>
        <taxon>Morganellaceae</taxon>
        <taxon>Arsenophonus</taxon>
    </lineage>
</organism>
<feature type="transmembrane region" description="Helical" evidence="8">
    <location>
        <begin position="383"/>
        <end position="402"/>
    </location>
</feature>
<keyword evidence="11" id="KW-0449">Lipoprotein</keyword>
<keyword evidence="7 8" id="KW-0472">Membrane</keyword>
<dbReference type="Proteomes" id="UP000069926">
    <property type="component" value="Chromosome"/>
</dbReference>
<feature type="domain" description="MacB-like periplasmic core" evidence="10">
    <location>
        <begin position="27"/>
        <end position="231"/>
    </location>
</feature>
<dbReference type="GO" id="GO:0042953">
    <property type="term" value="P:lipoprotein transport"/>
    <property type="evidence" value="ECO:0007669"/>
    <property type="project" value="InterPro"/>
</dbReference>
<keyword evidence="3" id="KW-0813">Transport</keyword>
<dbReference type="NCBIfam" id="NF008357">
    <property type="entry name" value="PRK11146.1"/>
    <property type="match status" value="1"/>
</dbReference>
<dbReference type="RefSeq" id="WP_066282582.1">
    <property type="nucleotide sequence ID" value="NZ_CP013920.1"/>
</dbReference>
<dbReference type="GO" id="GO:0044874">
    <property type="term" value="P:lipoprotein localization to outer membrane"/>
    <property type="evidence" value="ECO:0007669"/>
    <property type="project" value="TreeGrafter"/>
</dbReference>
<keyword evidence="4" id="KW-1003">Cell membrane</keyword>
<keyword evidence="5 8" id="KW-0812">Transmembrane</keyword>
<dbReference type="Pfam" id="PF12704">
    <property type="entry name" value="MacB_PCD"/>
    <property type="match status" value="1"/>
</dbReference>
<evidence type="ECO:0000259" key="10">
    <source>
        <dbReference type="Pfam" id="PF12704"/>
    </source>
</evidence>
<dbReference type="NCBIfam" id="TIGR02212">
    <property type="entry name" value="lolCE"/>
    <property type="match status" value="1"/>
</dbReference>
<dbReference type="EMBL" id="CP013920">
    <property type="protein sequence ID" value="AMA64638.1"/>
    <property type="molecule type" value="Genomic_DNA"/>
</dbReference>
<dbReference type="GO" id="GO:0098797">
    <property type="term" value="C:plasma membrane protein complex"/>
    <property type="evidence" value="ECO:0007669"/>
    <property type="project" value="TreeGrafter"/>
</dbReference>
<evidence type="ECO:0000259" key="9">
    <source>
        <dbReference type="Pfam" id="PF02687"/>
    </source>
</evidence>
<feature type="domain" description="ABC3 transporter permease C-terminal" evidence="9">
    <location>
        <begin position="277"/>
        <end position="410"/>
    </location>
</feature>
<gene>
    <name evidence="11" type="primary">lolE</name>
    <name evidence="11" type="ORF">AUT07_00044</name>
</gene>
<dbReference type="PATRIC" id="fig|634113.3.peg.41"/>
<evidence type="ECO:0000256" key="8">
    <source>
        <dbReference type="SAM" id="Phobius"/>
    </source>
</evidence>
<comment type="similarity">
    <text evidence="2">Belongs to the ABC-4 integral membrane protein family. LolC/E subfamily.</text>
</comment>
<proteinExistence type="inferred from homology"/>
<dbReference type="PANTHER" id="PTHR30489:SF0">
    <property type="entry name" value="LIPOPROTEIN-RELEASING SYSTEM TRANSMEMBRANE PROTEIN LOLE"/>
    <property type="match status" value="1"/>
</dbReference>
<evidence type="ECO:0000256" key="6">
    <source>
        <dbReference type="ARBA" id="ARBA00022989"/>
    </source>
</evidence>
<evidence type="ECO:0000256" key="4">
    <source>
        <dbReference type="ARBA" id="ARBA00022475"/>
    </source>
</evidence>
<dbReference type="STRING" id="634113.AUT07_00044"/>
<evidence type="ECO:0000313" key="12">
    <source>
        <dbReference type="Proteomes" id="UP000069926"/>
    </source>
</evidence>
<dbReference type="InterPro" id="IPR011925">
    <property type="entry name" value="LolCE_TM"/>
</dbReference>